<dbReference type="OrthoDB" id="362649at2"/>
<keyword evidence="3" id="KW-1185">Reference proteome</keyword>
<evidence type="ECO:0000313" key="2">
    <source>
        <dbReference type="EMBL" id="GBF49699.1"/>
    </source>
</evidence>
<comment type="caution">
    <text evidence="2">The sequence shown here is derived from an EMBL/GenBank/DDBJ whole genome shotgun (WGS) entry which is preliminary data.</text>
</comment>
<keyword evidence="1" id="KW-0175">Coiled coil</keyword>
<dbReference type="RefSeq" id="WP_108974809.1">
    <property type="nucleotide sequence ID" value="NZ_BFBB01000003.1"/>
</dbReference>
<feature type="coiled-coil region" evidence="1">
    <location>
        <begin position="8"/>
        <end position="42"/>
    </location>
</feature>
<dbReference type="AlphaFoldDB" id="A0A2P2DYJ2"/>
<reference evidence="2 3" key="1">
    <citation type="submission" date="2018-02" db="EMBL/GenBank/DDBJ databases">
        <title>Novel Leptospira species isolated from soil and water in Japan.</title>
        <authorList>
            <person name="Nakao R."/>
            <person name="Masuzawa T."/>
        </authorList>
    </citation>
    <scope>NUCLEOTIDE SEQUENCE [LARGE SCALE GENOMIC DNA]</scope>
    <source>
        <strain evidence="2 3">YH101</strain>
    </source>
</reference>
<gene>
    <name evidence="2" type="ORF">LPTSP4_12150</name>
</gene>
<protein>
    <submittedName>
        <fullName evidence="2">Uncharacterized protein</fullName>
    </submittedName>
</protein>
<dbReference type="Proteomes" id="UP000245133">
    <property type="component" value="Unassembled WGS sequence"/>
</dbReference>
<evidence type="ECO:0000313" key="3">
    <source>
        <dbReference type="Proteomes" id="UP000245133"/>
    </source>
</evidence>
<feature type="coiled-coil region" evidence="1">
    <location>
        <begin position="241"/>
        <end position="268"/>
    </location>
</feature>
<evidence type="ECO:0000256" key="1">
    <source>
        <dbReference type="SAM" id="Coils"/>
    </source>
</evidence>
<dbReference type="EMBL" id="BFBB01000003">
    <property type="protein sequence ID" value="GBF49699.1"/>
    <property type="molecule type" value="Genomic_DNA"/>
</dbReference>
<proteinExistence type="predicted"/>
<sequence>MAITKEKKADFNDKLTDFKNYLEELKKEANIYKVQAKKSKDLEPYFNVALAINSIKSINTCIVINELSTAILEINNNNYLEMARKEIYNAISYIEKTVSNNVDGSLSENKEQLAKIERITPTQRLNLIKGLRECIKKTISAFGTNSKWKWSWPDIHYRLAACSKNIFDFIAYEKEQDLENPYYYTRREHFNLIIELANSAAQDYRSKFEMSTQDSTDLKHSVEMLEMNRKIFQITGETEDLEKTKTLIESFQQKIADLESDDKKKKKKQ</sequence>
<organism evidence="2 3">
    <name type="scientific">Leptospira ryugenii</name>
    <dbReference type="NCBI Taxonomy" id="1917863"/>
    <lineage>
        <taxon>Bacteria</taxon>
        <taxon>Pseudomonadati</taxon>
        <taxon>Spirochaetota</taxon>
        <taxon>Spirochaetia</taxon>
        <taxon>Leptospirales</taxon>
        <taxon>Leptospiraceae</taxon>
        <taxon>Leptospira</taxon>
    </lineage>
</organism>
<accession>A0A2P2DYJ2</accession>
<name>A0A2P2DYJ2_9LEPT</name>